<protein>
    <submittedName>
        <fullName evidence="1">Uncharacterized protein</fullName>
    </submittedName>
</protein>
<proteinExistence type="predicted"/>
<gene>
    <name evidence="1" type="ORF">SDC9_200202</name>
</gene>
<accession>A0A645IN61</accession>
<sequence>MKKDIIKQTIKLPHFPLNHIMRFQHPEKFIDLSFDGFFIECILVFLQFVDIG</sequence>
<dbReference type="AlphaFoldDB" id="A0A645IN61"/>
<comment type="caution">
    <text evidence="1">The sequence shown here is derived from an EMBL/GenBank/DDBJ whole genome shotgun (WGS) entry which is preliminary data.</text>
</comment>
<dbReference type="EMBL" id="VSSQ01118756">
    <property type="protein sequence ID" value="MPN52540.1"/>
    <property type="molecule type" value="Genomic_DNA"/>
</dbReference>
<name>A0A645IN61_9ZZZZ</name>
<evidence type="ECO:0000313" key="1">
    <source>
        <dbReference type="EMBL" id="MPN52540.1"/>
    </source>
</evidence>
<organism evidence="1">
    <name type="scientific">bioreactor metagenome</name>
    <dbReference type="NCBI Taxonomy" id="1076179"/>
    <lineage>
        <taxon>unclassified sequences</taxon>
        <taxon>metagenomes</taxon>
        <taxon>ecological metagenomes</taxon>
    </lineage>
</organism>
<reference evidence="1" key="1">
    <citation type="submission" date="2019-08" db="EMBL/GenBank/DDBJ databases">
        <authorList>
            <person name="Kucharzyk K."/>
            <person name="Murdoch R.W."/>
            <person name="Higgins S."/>
            <person name="Loffler F."/>
        </authorList>
    </citation>
    <scope>NUCLEOTIDE SEQUENCE</scope>
</reference>